<evidence type="ECO:0000256" key="1">
    <source>
        <dbReference type="SAM" id="Phobius"/>
    </source>
</evidence>
<protein>
    <submittedName>
        <fullName evidence="2">Uncharacterized protein</fullName>
    </submittedName>
</protein>
<sequence>MFPSTVALRSSAVAIRRPAAQFATQRASVGSIGLGVAGKRFNTNTTASGKPKLRFRFGLRDIPVETYPVVFVVAAACVGAGIALGRQIWSGDLRLKPSGPAKP</sequence>
<comment type="caution">
    <text evidence="2">The sequence shown here is derived from an EMBL/GenBank/DDBJ whole genome shotgun (WGS) entry which is preliminary data.</text>
</comment>
<feature type="transmembrane region" description="Helical" evidence="1">
    <location>
        <begin position="66"/>
        <end position="85"/>
    </location>
</feature>
<evidence type="ECO:0000313" key="3">
    <source>
        <dbReference type="Proteomes" id="UP000094819"/>
    </source>
</evidence>
<dbReference type="Proteomes" id="UP000094819">
    <property type="component" value="Unassembled WGS sequence"/>
</dbReference>
<organism evidence="2 3">
    <name type="scientific">Cryptococcus wingfieldii CBS 7118</name>
    <dbReference type="NCBI Taxonomy" id="1295528"/>
    <lineage>
        <taxon>Eukaryota</taxon>
        <taxon>Fungi</taxon>
        <taxon>Dikarya</taxon>
        <taxon>Basidiomycota</taxon>
        <taxon>Agaricomycotina</taxon>
        <taxon>Tremellomycetes</taxon>
        <taxon>Tremellales</taxon>
        <taxon>Cryptococcaceae</taxon>
        <taxon>Cryptococcus</taxon>
    </lineage>
</organism>
<dbReference type="AlphaFoldDB" id="A0A1E3K3P5"/>
<name>A0A1E3K3P5_9TREE</name>
<dbReference type="GeneID" id="30189939"/>
<evidence type="ECO:0000313" key="2">
    <source>
        <dbReference type="EMBL" id="ODO07147.1"/>
    </source>
</evidence>
<keyword evidence="1" id="KW-0812">Transmembrane</keyword>
<dbReference type="RefSeq" id="XP_019034624.1">
    <property type="nucleotide sequence ID" value="XM_019172898.1"/>
</dbReference>
<dbReference type="OrthoDB" id="2572300at2759"/>
<gene>
    <name evidence="2" type="ORF">L198_00726</name>
</gene>
<reference evidence="2 3" key="1">
    <citation type="submission" date="2016-06" db="EMBL/GenBank/DDBJ databases">
        <title>Evolution of pathogenesis and genome organization in the Tremellales.</title>
        <authorList>
            <person name="Cuomo C."/>
            <person name="Litvintseva A."/>
            <person name="Heitman J."/>
            <person name="Chen Y."/>
            <person name="Sun S."/>
            <person name="Springer D."/>
            <person name="Dromer F."/>
            <person name="Young S."/>
            <person name="Zeng Q."/>
            <person name="Chapman S."/>
            <person name="Gujja S."/>
            <person name="Saif S."/>
            <person name="Birren B."/>
        </authorList>
    </citation>
    <scope>NUCLEOTIDE SEQUENCE [LARGE SCALE GENOMIC DNA]</scope>
    <source>
        <strain evidence="2 3">CBS 7118</strain>
    </source>
</reference>
<dbReference type="EMBL" id="AWGH01000002">
    <property type="protein sequence ID" value="ODO07147.1"/>
    <property type="molecule type" value="Genomic_DNA"/>
</dbReference>
<keyword evidence="3" id="KW-1185">Reference proteome</keyword>
<keyword evidence="1" id="KW-0472">Membrane</keyword>
<proteinExistence type="predicted"/>
<keyword evidence="1" id="KW-1133">Transmembrane helix</keyword>
<accession>A0A1E3K3P5</accession>